<feature type="signal peptide" evidence="1">
    <location>
        <begin position="1"/>
        <end position="20"/>
    </location>
</feature>
<sequence length="147" mass="16701">MRSLALFLVLTTFLYSSVECGIIVLADPSSCVHMMCEWRGVGKHCKNTGSHGKKKTLKDGFEVYIPFGGHDELESRKLARIKAKYPLNTFTIPNEGNELCQGRKLWCNTDHWYPVDDYDEFLKILEDPTPLEIAPRIDCQPSFSISS</sequence>
<dbReference type="Proteomes" id="UP000095282">
    <property type="component" value="Unplaced"/>
</dbReference>
<dbReference type="eggNOG" id="ENOG502TK3I">
    <property type="taxonomic scope" value="Eukaryota"/>
</dbReference>
<keyword evidence="2" id="KW-1185">Reference proteome</keyword>
<evidence type="ECO:0000313" key="2">
    <source>
        <dbReference type="Proteomes" id="UP000095282"/>
    </source>
</evidence>
<dbReference type="AlphaFoldDB" id="A0A1I7V441"/>
<evidence type="ECO:0000256" key="1">
    <source>
        <dbReference type="SAM" id="SignalP"/>
    </source>
</evidence>
<reference evidence="3" key="1">
    <citation type="submission" date="2016-11" db="UniProtKB">
        <authorList>
            <consortium name="WormBaseParasite"/>
        </authorList>
    </citation>
    <scope>IDENTIFICATION</scope>
</reference>
<dbReference type="WBParaSite" id="Csp11.Scaffold630.g22195.t1">
    <property type="protein sequence ID" value="Csp11.Scaffold630.g22195.t1"/>
    <property type="gene ID" value="Csp11.Scaffold630.g22195"/>
</dbReference>
<feature type="chain" id="PRO_5009309749" evidence="1">
    <location>
        <begin position="21"/>
        <end position="147"/>
    </location>
</feature>
<accession>A0A1I7V441</accession>
<evidence type="ECO:0000313" key="3">
    <source>
        <dbReference type="WBParaSite" id="Csp11.Scaffold630.g22195.t1"/>
    </source>
</evidence>
<name>A0A1I7V441_9PELO</name>
<protein>
    <submittedName>
        <fullName evidence="3">Uncharacterized protein</fullName>
    </submittedName>
</protein>
<organism evidence="2 3">
    <name type="scientific">Caenorhabditis tropicalis</name>
    <dbReference type="NCBI Taxonomy" id="1561998"/>
    <lineage>
        <taxon>Eukaryota</taxon>
        <taxon>Metazoa</taxon>
        <taxon>Ecdysozoa</taxon>
        <taxon>Nematoda</taxon>
        <taxon>Chromadorea</taxon>
        <taxon>Rhabditida</taxon>
        <taxon>Rhabditina</taxon>
        <taxon>Rhabditomorpha</taxon>
        <taxon>Rhabditoidea</taxon>
        <taxon>Rhabditidae</taxon>
        <taxon>Peloderinae</taxon>
        <taxon>Caenorhabditis</taxon>
    </lineage>
</organism>
<keyword evidence="1" id="KW-0732">Signal</keyword>
<proteinExistence type="predicted"/>